<protein>
    <submittedName>
        <fullName evidence="2">Ovule protein</fullName>
    </submittedName>
</protein>
<proteinExistence type="predicted"/>
<sequence length="74" mass="8288">MQTLLYTEWSVFPACSDNGQFVLHHVGKLVMHQNFIKTTSKFCLTSQLSSRHNFQNQGCGSTAFPSLVVKVVIV</sequence>
<accession>A0A915I2E5</accession>
<reference evidence="2" key="1">
    <citation type="submission" date="2022-11" db="UniProtKB">
        <authorList>
            <consortium name="WormBaseParasite"/>
        </authorList>
    </citation>
    <scope>IDENTIFICATION</scope>
</reference>
<name>A0A915I2E5_ROMCU</name>
<keyword evidence="1" id="KW-1185">Reference proteome</keyword>
<evidence type="ECO:0000313" key="2">
    <source>
        <dbReference type="WBParaSite" id="nRc.2.0.1.t08303-RA"/>
    </source>
</evidence>
<dbReference type="Proteomes" id="UP000887565">
    <property type="component" value="Unplaced"/>
</dbReference>
<organism evidence="1 2">
    <name type="scientific">Romanomermis culicivorax</name>
    <name type="common">Nematode worm</name>
    <dbReference type="NCBI Taxonomy" id="13658"/>
    <lineage>
        <taxon>Eukaryota</taxon>
        <taxon>Metazoa</taxon>
        <taxon>Ecdysozoa</taxon>
        <taxon>Nematoda</taxon>
        <taxon>Enoplea</taxon>
        <taxon>Dorylaimia</taxon>
        <taxon>Mermithida</taxon>
        <taxon>Mermithoidea</taxon>
        <taxon>Mermithidae</taxon>
        <taxon>Romanomermis</taxon>
    </lineage>
</organism>
<dbReference type="WBParaSite" id="nRc.2.0.1.t08303-RA">
    <property type="protein sequence ID" value="nRc.2.0.1.t08303-RA"/>
    <property type="gene ID" value="nRc.2.0.1.g08303"/>
</dbReference>
<evidence type="ECO:0000313" key="1">
    <source>
        <dbReference type="Proteomes" id="UP000887565"/>
    </source>
</evidence>
<dbReference type="AlphaFoldDB" id="A0A915I2E5"/>